<proteinExistence type="predicted"/>
<dbReference type="OrthoDB" id="1809893at2"/>
<comment type="caution">
    <text evidence="1">The sequence shown here is derived from an EMBL/GenBank/DDBJ whole genome shotgun (WGS) entry which is preliminary data.</text>
</comment>
<accession>A0A4Q7PIK6</accession>
<dbReference type="RefSeq" id="WP_130435033.1">
    <property type="nucleotide sequence ID" value="NZ_SGXF01000003.1"/>
</dbReference>
<protein>
    <submittedName>
        <fullName evidence="1">Uncharacterized protein DUF2508</fullName>
    </submittedName>
</protein>
<dbReference type="AlphaFoldDB" id="A0A4Q7PIK6"/>
<name>A0A4Q7PIK6_9FIRM</name>
<dbReference type="EMBL" id="SGXF01000003">
    <property type="protein sequence ID" value="RZT00417.1"/>
    <property type="molecule type" value="Genomic_DNA"/>
</dbReference>
<keyword evidence="2" id="KW-1185">Reference proteome</keyword>
<gene>
    <name evidence="1" type="ORF">EV209_1726</name>
</gene>
<dbReference type="Proteomes" id="UP000292927">
    <property type="component" value="Unassembled WGS sequence"/>
</dbReference>
<dbReference type="Pfam" id="PF10704">
    <property type="entry name" value="DUF2508"/>
    <property type="match status" value="1"/>
</dbReference>
<evidence type="ECO:0000313" key="2">
    <source>
        <dbReference type="Proteomes" id="UP000292927"/>
    </source>
</evidence>
<organism evidence="1 2">
    <name type="scientific">Cuneatibacter caecimuris</name>
    <dbReference type="NCBI Taxonomy" id="1796618"/>
    <lineage>
        <taxon>Bacteria</taxon>
        <taxon>Bacillati</taxon>
        <taxon>Bacillota</taxon>
        <taxon>Clostridia</taxon>
        <taxon>Lachnospirales</taxon>
        <taxon>Lachnospiraceae</taxon>
        <taxon>Cuneatibacter</taxon>
    </lineage>
</organism>
<dbReference type="InterPro" id="IPR019644">
    <property type="entry name" value="DUF2508"/>
</dbReference>
<sequence>MLPRPRALSAKKAAARQEQLRRLDFRRELLSARESLALAQNHLDQVTDPEMIDCCIYQINAAQLHYQVLLKQARANSDIISRELID</sequence>
<evidence type="ECO:0000313" key="1">
    <source>
        <dbReference type="EMBL" id="RZT00417.1"/>
    </source>
</evidence>
<reference evidence="1 2" key="1">
    <citation type="submission" date="2019-02" db="EMBL/GenBank/DDBJ databases">
        <title>Genomic Encyclopedia of Type Strains, Phase IV (KMG-IV): sequencing the most valuable type-strain genomes for metagenomic binning, comparative biology and taxonomic classification.</title>
        <authorList>
            <person name="Goeker M."/>
        </authorList>
    </citation>
    <scope>NUCLEOTIDE SEQUENCE [LARGE SCALE GENOMIC DNA]</scope>
    <source>
        <strain evidence="1 2">DSM 29486</strain>
    </source>
</reference>